<evidence type="ECO:0000256" key="17">
    <source>
        <dbReference type="PROSITE-ProRule" id="PRU00409"/>
    </source>
</evidence>
<dbReference type="PIRSF" id="PIRSF039102">
    <property type="entry name" value="Ddl/VanB"/>
    <property type="match status" value="1"/>
</dbReference>
<comment type="pathway">
    <text evidence="14">Cell wall biogenesis; peptidoglycan biosynthesis.</text>
</comment>
<dbReference type="Proteomes" id="UP000587396">
    <property type="component" value="Unassembled WGS sequence"/>
</dbReference>
<evidence type="ECO:0000256" key="4">
    <source>
        <dbReference type="ARBA" id="ARBA00022490"/>
    </source>
</evidence>
<dbReference type="PROSITE" id="PS00843">
    <property type="entry name" value="DALA_DALA_LIGASE_1"/>
    <property type="match status" value="1"/>
</dbReference>
<dbReference type="InterPro" id="IPR011761">
    <property type="entry name" value="ATP-grasp"/>
</dbReference>
<keyword evidence="6 16" id="KW-0479">Metal-binding</keyword>
<dbReference type="InterPro" id="IPR000291">
    <property type="entry name" value="D-Ala_lig_Van_CS"/>
</dbReference>
<dbReference type="GO" id="GO:0008360">
    <property type="term" value="P:regulation of cell shape"/>
    <property type="evidence" value="ECO:0007669"/>
    <property type="project" value="UniProtKB-KW"/>
</dbReference>
<dbReference type="RefSeq" id="WP_185903991.1">
    <property type="nucleotide sequence ID" value="NZ_JACMSE010000001.1"/>
</dbReference>
<dbReference type="Gene3D" id="3.30.470.20">
    <property type="entry name" value="ATP-grasp fold, B domain"/>
    <property type="match status" value="1"/>
</dbReference>
<dbReference type="InterPro" id="IPR011127">
    <property type="entry name" value="Dala_Dala_lig_N"/>
</dbReference>
<gene>
    <name evidence="14" type="primary">ddl</name>
    <name evidence="19" type="ORF">H7313_01150</name>
</gene>
<evidence type="ECO:0000256" key="10">
    <source>
        <dbReference type="ARBA" id="ARBA00022960"/>
    </source>
</evidence>
<comment type="subcellular location">
    <subcellularLocation>
        <location evidence="2 14">Cytoplasm</location>
    </subcellularLocation>
</comment>
<comment type="caution">
    <text evidence="19">The sequence shown here is derived from an EMBL/GenBank/DDBJ whole genome shotgun (WGS) entry which is preliminary data.</text>
</comment>
<evidence type="ECO:0000256" key="3">
    <source>
        <dbReference type="ARBA" id="ARBA00010871"/>
    </source>
</evidence>
<evidence type="ECO:0000256" key="8">
    <source>
        <dbReference type="ARBA" id="ARBA00022840"/>
    </source>
</evidence>
<dbReference type="GO" id="GO:0005524">
    <property type="term" value="F:ATP binding"/>
    <property type="evidence" value="ECO:0007669"/>
    <property type="project" value="UniProtKB-UniRule"/>
</dbReference>
<dbReference type="EMBL" id="JACMSE010000001">
    <property type="protein sequence ID" value="MBC2887971.1"/>
    <property type="molecule type" value="Genomic_DNA"/>
</dbReference>
<evidence type="ECO:0000256" key="5">
    <source>
        <dbReference type="ARBA" id="ARBA00022598"/>
    </source>
</evidence>
<dbReference type="EC" id="6.3.2.4" evidence="14"/>
<evidence type="ECO:0000256" key="2">
    <source>
        <dbReference type="ARBA" id="ARBA00004496"/>
    </source>
</evidence>
<name>A0A842JBU7_9ACTN</name>
<dbReference type="InterPro" id="IPR016185">
    <property type="entry name" value="PreATP-grasp_dom_sf"/>
</dbReference>
<feature type="binding site" evidence="16">
    <location>
        <position position="276"/>
    </location>
    <ligand>
        <name>Mg(2+)</name>
        <dbReference type="ChEBI" id="CHEBI:18420"/>
        <label>1</label>
    </ligand>
</feature>
<dbReference type="Gene3D" id="3.40.50.20">
    <property type="match status" value="1"/>
</dbReference>
<accession>A0A842JBU7</accession>
<evidence type="ECO:0000313" key="20">
    <source>
        <dbReference type="Proteomes" id="UP000587396"/>
    </source>
</evidence>
<evidence type="ECO:0000256" key="9">
    <source>
        <dbReference type="ARBA" id="ARBA00022842"/>
    </source>
</evidence>
<dbReference type="Pfam" id="PF07478">
    <property type="entry name" value="Dala_Dala_lig_C"/>
    <property type="match status" value="1"/>
</dbReference>
<feature type="active site" evidence="15">
    <location>
        <position position="153"/>
    </location>
</feature>
<dbReference type="InterPro" id="IPR005905">
    <property type="entry name" value="D_ala_D_ala"/>
</dbReference>
<dbReference type="GO" id="GO:0005737">
    <property type="term" value="C:cytoplasm"/>
    <property type="evidence" value="ECO:0007669"/>
    <property type="project" value="UniProtKB-SubCell"/>
</dbReference>
<comment type="function">
    <text evidence="14">Cell wall formation.</text>
</comment>
<keyword evidence="8 17" id="KW-0067">ATP-binding</keyword>
<reference evidence="19 20" key="1">
    <citation type="submission" date="2020-08" db="EMBL/GenBank/DDBJ databases">
        <authorList>
            <person name="Liu C."/>
            <person name="Sun Q."/>
        </authorList>
    </citation>
    <scope>NUCLEOTIDE SEQUENCE [LARGE SCALE GENOMIC DNA]</scope>
    <source>
        <strain evidence="19 20">N22</strain>
    </source>
</reference>
<dbReference type="Gene3D" id="3.30.1490.20">
    <property type="entry name" value="ATP-grasp fold, A domain"/>
    <property type="match status" value="1"/>
</dbReference>
<keyword evidence="9 16" id="KW-0460">Magnesium</keyword>
<feature type="binding site" evidence="16">
    <location>
        <position position="263"/>
    </location>
    <ligand>
        <name>Mg(2+)</name>
        <dbReference type="ChEBI" id="CHEBI:18420"/>
        <label>1</label>
    </ligand>
</feature>
<feature type="binding site" evidence="16">
    <location>
        <position position="276"/>
    </location>
    <ligand>
        <name>Mg(2+)</name>
        <dbReference type="ChEBI" id="CHEBI:18420"/>
        <label>2</label>
    </ligand>
</feature>
<dbReference type="AlphaFoldDB" id="A0A842JBU7"/>
<evidence type="ECO:0000256" key="6">
    <source>
        <dbReference type="ARBA" id="ARBA00022723"/>
    </source>
</evidence>
<keyword evidence="11 14" id="KW-0573">Peptidoglycan synthesis</keyword>
<keyword evidence="20" id="KW-1185">Reference proteome</keyword>
<feature type="active site" evidence="15">
    <location>
        <position position="287"/>
    </location>
</feature>
<dbReference type="InterPro" id="IPR013815">
    <property type="entry name" value="ATP_grasp_subdomain_1"/>
</dbReference>
<dbReference type="FunFam" id="3.30.470.20:FF:000008">
    <property type="entry name" value="D-alanine--D-alanine ligase"/>
    <property type="match status" value="1"/>
</dbReference>
<keyword evidence="4 14" id="KW-0963">Cytoplasm</keyword>
<dbReference type="HAMAP" id="MF_00047">
    <property type="entry name" value="Dala_Dala_lig"/>
    <property type="match status" value="1"/>
</dbReference>
<dbReference type="GO" id="GO:0008716">
    <property type="term" value="F:D-alanine-D-alanine ligase activity"/>
    <property type="evidence" value="ECO:0007669"/>
    <property type="project" value="UniProtKB-UniRule"/>
</dbReference>
<evidence type="ECO:0000256" key="12">
    <source>
        <dbReference type="ARBA" id="ARBA00023211"/>
    </source>
</evidence>
<evidence type="ECO:0000256" key="7">
    <source>
        <dbReference type="ARBA" id="ARBA00022741"/>
    </source>
</evidence>
<feature type="binding site" evidence="16">
    <location>
        <position position="278"/>
    </location>
    <ligand>
        <name>Mg(2+)</name>
        <dbReference type="ChEBI" id="CHEBI:18420"/>
        <label>2</label>
    </ligand>
</feature>
<keyword evidence="5 14" id="KW-0436">Ligase</keyword>
<feature type="domain" description="ATP-grasp" evidence="18">
    <location>
        <begin position="109"/>
        <end position="309"/>
    </location>
</feature>
<protein>
    <recommendedName>
        <fullName evidence="14">D-alanine--D-alanine ligase</fullName>
        <ecNumber evidence="14">6.3.2.4</ecNumber>
    </recommendedName>
    <alternativeName>
        <fullName evidence="14">D-Ala-D-Ala ligase</fullName>
    </alternativeName>
    <alternativeName>
        <fullName evidence="14">D-alanylalanine synthetase</fullName>
    </alternativeName>
</protein>
<evidence type="ECO:0000256" key="13">
    <source>
        <dbReference type="ARBA" id="ARBA00023316"/>
    </source>
</evidence>
<dbReference type="GO" id="GO:0046872">
    <property type="term" value="F:metal ion binding"/>
    <property type="evidence" value="ECO:0007669"/>
    <property type="project" value="UniProtKB-KW"/>
</dbReference>
<dbReference type="GO" id="GO:0071555">
    <property type="term" value="P:cell wall organization"/>
    <property type="evidence" value="ECO:0007669"/>
    <property type="project" value="UniProtKB-KW"/>
</dbReference>
<evidence type="ECO:0000313" key="19">
    <source>
        <dbReference type="EMBL" id="MBC2887971.1"/>
    </source>
</evidence>
<evidence type="ECO:0000256" key="11">
    <source>
        <dbReference type="ARBA" id="ARBA00022984"/>
    </source>
</evidence>
<evidence type="ECO:0000256" key="16">
    <source>
        <dbReference type="PIRSR" id="PIRSR039102-3"/>
    </source>
</evidence>
<evidence type="ECO:0000256" key="15">
    <source>
        <dbReference type="PIRSR" id="PIRSR039102-1"/>
    </source>
</evidence>
<feature type="active site" evidence="15">
    <location>
        <position position="22"/>
    </location>
</feature>
<evidence type="ECO:0000259" key="18">
    <source>
        <dbReference type="PROSITE" id="PS50975"/>
    </source>
</evidence>
<keyword evidence="13 14" id="KW-0961">Cell wall biogenesis/degradation</keyword>
<dbReference type="PANTHER" id="PTHR23132:SF23">
    <property type="entry name" value="D-ALANINE--D-ALANINE LIGASE B"/>
    <property type="match status" value="1"/>
</dbReference>
<comment type="cofactor">
    <cofactor evidence="16">
        <name>Mg(2+)</name>
        <dbReference type="ChEBI" id="CHEBI:18420"/>
    </cofactor>
    <cofactor evidence="16">
        <name>Mn(2+)</name>
        <dbReference type="ChEBI" id="CHEBI:29035"/>
    </cofactor>
    <text evidence="16">Binds 2 magnesium or manganese ions per subunit.</text>
</comment>
<dbReference type="Pfam" id="PF01820">
    <property type="entry name" value="Dala_Dala_lig_N"/>
    <property type="match status" value="1"/>
</dbReference>
<dbReference type="SUPFAM" id="SSF52440">
    <property type="entry name" value="PreATP-grasp domain"/>
    <property type="match status" value="1"/>
</dbReference>
<dbReference type="InterPro" id="IPR011095">
    <property type="entry name" value="Dala_Dala_lig_C"/>
</dbReference>
<dbReference type="NCBIfam" id="NF002378">
    <property type="entry name" value="PRK01372.1"/>
    <property type="match status" value="1"/>
</dbReference>
<organism evidence="19 20">
    <name type="scientific">Gordonibacter massiliensis</name>
    <name type="common">ex Traore et al. 2017</name>
    <dbReference type="NCBI Taxonomy" id="1841863"/>
    <lineage>
        <taxon>Bacteria</taxon>
        <taxon>Bacillati</taxon>
        <taxon>Actinomycetota</taxon>
        <taxon>Coriobacteriia</taxon>
        <taxon>Eggerthellales</taxon>
        <taxon>Eggerthellaceae</taxon>
        <taxon>Gordonibacter</taxon>
    </lineage>
</organism>
<keyword evidence="7 17" id="KW-0547">Nucleotide-binding</keyword>
<comment type="similarity">
    <text evidence="3 14">Belongs to the D-alanine--D-alanine ligase family.</text>
</comment>
<comment type="catalytic activity">
    <reaction evidence="14">
        <text>2 D-alanine + ATP = D-alanyl-D-alanine + ADP + phosphate + H(+)</text>
        <dbReference type="Rhea" id="RHEA:11224"/>
        <dbReference type="ChEBI" id="CHEBI:15378"/>
        <dbReference type="ChEBI" id="CHEBI:30616"/>
        <dbReference type="ChEBI" id="CHEBI:43474"/>
        <dbReference type="ChEBI" id="CHEBI:57416"/>
        <dbReference type="ChEBI" id="CHEBI:57822"/>
        <dbReference type="ChEBI" id="CHEBI:456216"/>
        <dbReference type="EC" id="6.3.2.4"/>
    </reaction>
</comment>
<dbReference type="UniPathway" id="UPA00219"/>
<evidence type="ECO:0000256" key="14">
    <source>
        <dbReference type="HAMAP-Rule" id="MF_00047"/>
    </source>
</evidence>
<keyword evidence="12 16" id="KW-0464">Manganese</keyword>
<comment type="cofactor">
    <cofactor evidence="1">
        <name>Mn(2+)</name>
        <dbReference type="ChEBI" id="CHEBI:29035"/>
    </cofactor>
</comment>
<keyword evidence="10 14" id="KW-0133">Cell shape</keyword>
<sequence length="315" mass="33916">MVECVDPRHCHVALLVGGASGEREVSLASGDGARQALEEAGYNVTVLDPSVKTDLKTLIDGDFDVAFICLHGKYGEDGTLQGLLEMIGLPYIGSGVWSSSLAIDKAKSKVFYQMSDIPVPPSITLYADNQVDIDSLVDDLGDHCVVKPATEGSALGVFIVEGKDEIQEAIEKVWDFDDEILVEKYVEGKELTVAVVGNEDPRALPIIEIVPVNEFYDYESKYTPGASQHICPARLSDETTQRVQELAVKAHLALGCSGVSRSDFILDNDGTCWILETNTIPGMTGTSLLPDAARAAGISFAQLCTMLIGYALEKK</sequence>
<dbReference type="SUPFAM" id="SSF56059">
    <property type="entry name" value="Glutathione synthetase ATP-binding domain-like"/>
    <property type="match status" value="1"/>
</dbReference>
<dbReference type="NCBIfam" id="TIGR01205">
    <property type="entry name" value="D_ala_D_alaTIGR"/>
    <property type="match status" value="1"/>
</dbReference>
<proteinExistence type="inferred from homology"/>
<dbReference type="PROSITE" id="PS50975">
    <property type="entry name" value="ATP_GRASP"/>
    <property type="match status" value="1"/>
</dbReference>
<dbReference type="GO" id="GO:0009252">
    <property type="term" value="P:peptidoglycan biosynthetic process"/>
    <property type="evidence" value="ECO:0007669"/>
    <property type="project" value="UniProtKB-UniRule"/>
</dbReference>
<evidence type="ECO:0000256" key="1">
    <source>
        <dbReference type="ARBA" id="ARBA00001936"/>
    </source>
</evidence>
<dbReference type="PANTHER" id="PTHR23132">
    <property type="entry name" value="D-ALANINE--D-ALANINE LIGASE"/>
    <property type="match status" value="1"/>
</dbReference>
<dbReference type="PROSITE" id="PS00844">
    <property type="entry name" value="DALA_DALA_LIGASE_2"/>
    <property type="match status" value="1"/>
</dbReference>